<name>A0A1F5WZ10_9BACT</name>
<gene>
    <name evidence="1" type="ORF">A2930_03400</name>
</gene>
<protein>
    <submittedName>
        <fullName evidence="1">Uncharacterized protein</fullName>
    </submittedName>
</protein>
<dbReference type="Proteomes" id="UP000178114">
    <property type="component" value="Unassembled WGS sequence"/>
</dbReference>
<reference evidence="1 2" key="1">
    <citation type="journal article" date="2016" name="Nat. Commun.">
        <title>Thousands of microbial genomes shed light on interconnected biogeochemical processes in an aquifer system.</title>
        <authorList>
            <person name="Anantharaman K."/>
            <person name="Brown C.T."/>
            <person name="Hug L.A."/>
            <person name="Sharon I."/>
            <person name="Castelle C.J."/>
            <person name="Probst A.J."/>
            <person name="Thomas B.C."/>
            <person name="Singh A."/>
            <person name="Wilkins M.J."/>
            <person name="Karaoz U."/>
            <person name="Brodie E.L."/>
            <person name="Williams K.H."/>
            <person name="Hubbard S.S."/>
            <person name="Banfield J.F."/>
        </authorList>
    </citation>
    <scope>NUCLEOTIDE SEQUENCE [LARGE SCALE GENOMIC DNA]</scope>
</reference>
<accession>A0A1F5WZ10</accession>
<organism evidence="1 2">
    <name type="scientific">Candidatus Giovannonibacteria bacterium RIFCSPLOWO2_01_FULL_45_34</name>
    <dbReference type="NCBI Taxonomy" id="1798351"/>
    <lineage>
        <taxon>Bacteria</taxon>
        <taxon>Candidatus Giovannoniibacteriota</taxon>
    </lineage>
</organism>
<dbReference type="STRING" id="1798351.A2930_03400"/>
<sequence>MEKKSLYVIPYNAPWYELLLNGTLVIKTSSGKFGIKTGNAPRKYRGWVGFYNAKGRVRGEVVARHKLDPDELNLGTLVGVGYLEDSRELTDEEKYRWYLRSNKINDKLVLKEANKDRHDFEDAVKSTKDKVAWMQGELSQFLGNQHIIAGPGDVGHFYSPGSLTRFSRPIPIKYPSGPVLGTHIAITPEIRRALKASGVVL</sequence>
<dbReference type="AlphaFoldDB" id="A0A1F5WZ10"/>
<evidence type="ECO:0000313" key="2">
    <source>
        <dbReference type="Proteomes" id="UP000178114"/>
    </source>
</evidence>
<dbReference type="EMBL" id="MFID01000026">
    <property type="protein sequence ID" value="OGF80857.1"/>
    <property type="molecule type" value="Genomic_DNA"/>
</dbReference>
<comment type="caution">
    <text evidence="1">The sequence shown here is derived from an EMBL/GenBank/DDBJ whole genome shotgun (WGS) entry which is preliminary data.</text>
</comment>
<proteinExistence type="predicted"/>
<evidence type="ECO:0000313" key="1">
    <source>
        <dbReference type="EMBL" id="OGF80857.1"/>
    </source>
</evidence>